<dbReference type="AlphaFoldDB" id="A0A0C5IYX9"/>
<dbReference type="SMART" id="SM00470">
    <property type="entry name" value="ParB"/>
    <property type="match status" value="1"/>
</dbReference>
<dbReference type="InterPro" id="IPR050336">
    <property type="entry name" value="Chromosome_partition/occlusion"/>
</dbReference>
<evidence type="ECO:0000256" key="1">
    <source>
        <dbReference type="ARBA" id="ARBA00006295"/>
    </source>
</evidence>
<feature type="compositionally biased region" description="Low complexity" evidence="4">
    <location>
        <begin position="345"/>
        <end position="361"/>
    </location>
</feature>
<dbReference type="NCBIfam" id="TIGR00180">
    <property type="entry name" value="parB_part"/>
    <property type="match status" value="1"/>
</dbReference>
<dbReference type="Gene3D" id="1.10.10.2830">
    <property type="match status" value="1"/>
</dbReference>
<feature type="region of interest" description="Disordered" evidence="4">
    <location>
        <begin position="335"/>
        <end position="369"/>
    </location>
</feature>
<dbReference type="SUPFAM" id="SSF110849">
    <property type="entry name" value="ParB/Sulfiredoxin"/>
    <property type="match status" value="1"/>
</dbReference>
<feature type="domain" description="ParB-like N-terminal" evidence="5">
    <location>
        <begin position="5"/>
        <end position="96"/>
    </location>
</feature>
<dbReference type="InterPro" id="IPR036086">
    <property type="entry name" value="ParB/Sulfiredoxin_sf"/>
</dbReference>
<evidence type="ECO:0000313" key="6">
    <source>
        <dbReference type="EMBL" id="AJP47962.1"/>
    </source>
</evidence>
<dbReference type="InterPro" id="IPR041468">
    <property type="entry name" value="HTH_ParB/Spo0J"/>
</dbReference>
<dbReference type="PATRIC" id="fig|1565605.3.peg.1002"/>
<dbReference type="CDD" id="cd16393">
    <property type="entry name" value="SPO0J_N"/>
    <property type="match status" value="1"/>
</dbReference>
<keyword evidence="2" id="KW-0159">Chromosome partition</keyword>
<dbReference type="InterPro" id="IPR022396">
    <property type="entry name" value="PRTRC_ParB"/>
</dbReference>
<dbReference type="Pfam" id="PF02195">
    <property type="entry name" value="ParB_N"/>
    <property type="match status" value="1"/>
</dbReference>
<dbReference type="FunFam" id="3.90.1530.30:FF:000001">
    <property type="entry name" value="Chromosome partitioning protein ParB"/>
    <property type="match status" value="1"/>
</dbReference>
<dbReference type="PANTHER" id="PTHR33375">
    <property type="entry name" value="CHROMOSOME-PARTITIONING PROTEIN PARB-RELATED"/>
    <property type="match status" value="1"/>
</dbReference>
<dbReference type="GO" id="GO:0005694">
    <property type="term" value="C:chromosome"/>
    <property type="evidence" value="ECO:0007669"/>
    <property type="project" value="TreeGrafter"/>
</dbReference>
<name>A0A0C5IYX9_9PROT</name>
<dbReference type="Pfam" id="PF17762">
    <property type="entry name" value="HTH_ParB"/>
    <property type="match status" value="1"/>
</dbReference>
<keyword evidence="7" id="KW-1185">Reference proteome</keyword>
<sequence>MQLQASIKVGSIFPGRNPRGYFDPSEMAELEESVKSKGVLQAILVRPRETGRYEIVAGERRWRAAKKVFGDEYEIPALVRDLDDGEADEAALIENVQRANMSPTEEAEAAAKILGRCQGDRDETARRLGWSRTTLDKRLALMNCSEKVRRALSERRIQLGHAELLAAVTRDKQDAVLERLLSQATLSTVVQFRGQLEQISRSLGSAIFDRGECAGCQHNSGNQQALFGEAIASGHCTHGSCFDAKTEASLDAKKASLSDEYPTTRIVRPGENFTLLRLVAEGDTGVGEDQAKACRACKNFGAAISAVPGKLGNVYPDLCFDATCNAKKVAARIKAEKEKNAPAASSSKDGSGKTVSTSKSAVKSDAKAEAKVQDSQRVKDYRLEVWRKALRRELMTNRESNLTVLIALSLSGNARHISDTKLTKALSALVKQDYASFTFKTDEAAKVIAKSDDAVREKMFLGLAASAADGIEEKTLVQLLKYLDIDLARHWKLCEDFLKLLTKSEIEAMCDEIGLKATMGGAFAKAMSGKKDEIVKSLLNVASFPYEGKVPRSMRFNVE</sequence>
<dbReference type="Proteomes" id="UP000061603">
    <property type="component" value="Chromosome"/>
</dbReference>
<dbReference type="Gene3D" id="3.90.1530.30">
    <property type="match status" value="1"/>
</dbReference>
<dbReference type="EMBL" id="CP010554">
    <property type="protein sequence ID" value="AJP47962.1"/>
    <property type="molecule type" value="Genomic_DNA"/>
</dbReference>
<dbReference type="NCBIfam" id="TIGR03734">
    <property type="entry name" value="PRTRC_parB"/>
    <property type="match status" value="1"/>
</dbReference>
<evidence type="ECO:0000256" key="3">
    <source>
        <dbReference type="ARBA" id="ARBA00023125"/>
    </source>
</evidence>
<evidence type="ECO:0000313" key="7">
    <source>
        <dbReference type="Proteomes" id="UP000061603"/>
    </source>
</evidence>
<evidence type="ECO:0000256" key="2">
    <source>
        <dbReference type="ARBA" id="ARBA00022829"/>
    </source>
</evidence>
<keyword evidence="3" id="KW-0238">DNA-binding</keyword>
<evidence type="ECO:0000259" key="5">
    <source>
        <dbReference type="SMART" id="SM00470"/>
    </source>
</evidence>
<dbReference type="PANTHER" id="PTHR33375:SF1">
    <property type="entry name" value="CHROMOSOME-PARTITIONING PROTEIN PARB-RELATED"/>
    <property type="match status" value="1"/>
</dbReference>
<dbReference type="STRING" id="1565605.PG1C_04765"/>
<gene>
    <name evidence="6" type="ORF">PG1C_04765</name>
</gene>
<evidence type="ECO:0000256" key="4">
    <source>
        <dbReference type="SAM" id="MobiDB-lite"/>
    </source>
</evidence>
<protein>
    <recommendedName>
        <fullName evidence="5">ParB-like N-terminal domain-containing protein</fullName>
    </recommendedName>
</protein>
<dbReference type="KEGG" id="rbu:PG1C_04765"/>
<dbReference type="RefSeq" id="WP_202636279.1">
    <property type="nucleotide sequence ID" value="NZ_CP010554.1"/>
</dbReference>
<dbReference type="GO" id="GO:0043565">
    <property type="term" value="F:sequence-specific DNA binding"/>
    <property type="evidence" value="ECO:0007669"/>
    <property type="project" value="InterPro"/>
</dbReference>
<accession>A0A0C5IYX9</accession>
<organism evidence="6 7">
    <name type="scientific">Rugosibacter aromaticivorans</name>
    <dbReference type="NCBI Taxonomy" id="1565605"/>
    <lineage>
        <taxon>Bacteria</taxon>
        <taxon>Pseudomonadati</taxon>
        <taxon>Pseudomonadota</taxon>
        <taxon>Betaproteobacteria</taxon>
        <taxon>Nitrosomonadales</taxon>
        <taxon>Sterolibacteriaceae</taxon>
        <taxon>Rugosibacter</taxon>
    </lineage>
</organism>
<dbReference type="GO" id="GO:0007059">
    <property type="term" value="P:chromosome segregation"/>
    <property type="evidence" value="ECO:0007669"/>
    <property type="project" value="UniProtKB-KW"/>
</dbReference>
<dbReference type="HOGENOM" id="CLU_035398_0_0_4"/>
<dbReference type="InterPro" id="IPR004437">
    <property type="entry name" value="ParB/RepB/Spo0J"/>
</dbReference>
<reference evidence="6 7" key="1">
    <citation type="journal article" date="2015" name="Genome Announc.">
        <title>Complete Genome Sequence of a Novel Bacterium within the Family Rhodocyclaceae That Degrades Polycyclic Aromatic Hydrocarbons.</title>
        <authorList>
            <person name="Singleton D.R."/>
            <person name="Dickey A.N."/>
            <person name="Scholl E.H."/>
            <person name="Wright F.A."/>
            <person name="Aitken M.D."/>
        </authorList>
    </citation>
    <scope>NUCLEOTIDE SEQUENCE [LARGE SCALE GENOMIC DNA]</scope>
    <source>
        <strain evidence="7">PG1-Ca6</strain>
    </source>
</reference>
<dbReference type="InterPro" id="IPR003115">
    <property type="entry name" value="ParB_N"/>
</dbReference>
<proteinExistence type="inferred from homology"/>
<comment type="similarity">
    <text evidence="1">Belongs to the ParB family.</text>
</comment>